<reference evidence="8 9" key="1">
    <citation type="journal article" date="2011" name="Front. Microbiol.">
        <title>Genomic signatures of strain selection and enhancement in Bacillus atrophaeus var. globigii, a historical biowarfare simulant.</title>
        <authorList>
            <person name="Gibbons H.S."/>
            <person name="Broomall S.M."/>
            <person name="McNew L.A."/>
            <person name="Daligault H."/>
            <person name="Chapman C."/>
            <person name="Bruce D."/>
            <person name="Karavis M."/>
            <person name="Krepps M."/>
            <person name="McGregor P.A."/>
            <person name="Hong C."/>
            <person name="Park K.H."/>
            <person name="Akmal A."/>
            <person name="Feldman A."/>
            <person name="Lin J.S."/>
            <person name="Chang W.E."/>
            <person name="Higgs B.W."/>
            <person name="Demirev P."/>
            <person name="Lindquist J."/>
            <person name="Liem A."/>
            <person name="Fochler E."/>
            <person name="Read T.D."/>
            <person name="Tapia R."/>
            <person name="Johnson S."/>
            <person name="Bishop-Lilly K.A."/>
            <person name="Detter C."/>
            <person name="Han C."/>
            <person name="Sozhamannan S."/>
            <person name="Rosenzweig C.N."/>
            <person name="Skowronski E.W."/>
        </authorList>
    </citation>
    <scope>NUCLEOTIDE SEQUENCE [LARGE SCALE GENOMIC DNA]</scope>
    <source>
        <strain evidence="8 9">MLST1</strain>
    </source>
</reference>
<accession>A0A432W5P0</accession>
<evidence type="ECO:0000313" key="8">
    <source>
        <dbReference type="EMBL" id="RUO25390.1"/>
    </source>
</evidence>
<dbReference type="PANTHER" id="PTHR43461">
    <property type="entry name" value="TRANSMEMBRANE PROTEIN 256"/>
    <property type="match status" value="1"/>
</dbReference>
<comment type="caution">
    <text evidence="8">The sequence shown here is derived from an EMBL/GenBank/DDBJ whole genome shotgun (WGS) entry which is preliminary data.</text>
</comment>
<feature type="chain" id="PRO_5019407021" evidence="7">
    <location>
        <begin position="23"/>
        <end position="129"/>
    </location>
</feature>
<dbReference type="GO" id="GO:0005886">
    <property type="term" value="C:plasma membrane"/>
    <property type="evidence" value="ECO:0007669"/>
    <property type="project" value="TreeGrafter"/>
</dbReference>
<keyword evidence="9" id="KW-1185">Reference proteome</keyword>
<evidence type="ECO:0000256" key="5">
    <source>
        <dbReference type="ARBA" id="ARBA00023136"/>
    </source>
</evidence>
<evidence type="ECO:0000313" key="9">
    <source>
        <dbReference type="Proteomes" id="UP000288293"/>
    </source>
</evidence>
<feature type="transmembrane region" description="Helical" evidence="6">
    <location>
        <begin position="41"/>
        <end position="60"/>
    </location>
</feature>
<gene>
    <name evidence="8" type="ORF">CWE09_01245</name>
</gene>
<keyword evidence="5 6" id="KW-0472">Membrane</keyword>
<keyword evidence="3 6" id="KW-0812">Transmembrane</keyword>
<feature type="signal peptide" evidence="7">
    <location>
        <begin position="1"/>
        <end position="22"/>
    </location>
</feature>
<evidence type="ECO:0000256" key="1">
    <source>
        <dbReference type="ARBA" id="ARBA00004141"/>
    </source>
</evidence>
<keyword evidence="4 6" id="KW-1133">Transmembrane helix</keyword>
<comment type="similarity">
    <text evidence="2">Belongs to the UPF0382 family.</text>
</comment>
<evidence type="ECO:0000256" key="3">
    <source>
        <dbReference type="ARBA" id="ARBA00022692"/>
    </source>
</evidence>
<dbReference type="AlphaFoldDB" id="A0A432W5P0"/>
<dbReference type="Proteomes" id="UP000288293">
    <property type="component" value="Unassembled WGS sequence"/>
</dbReference>
<evidence type="ECO:0000256" key="2">
    <source>
        <dbReference type="ARBA" id="ARBA00009694"/>
    </source>
</evidence>
<proteinExistence type="inferred from homology"/>
<evidence type="ECO:0000256" key="4">
    <source>
        <dbReference type="ARBA" id="ARBA00022989"/>
    </source>
</evidence>
<evidence type="ECO:0000256" key="7">
    <source>
        <dbReference type="SAM" id="SignalP"/>
    </source>
</evidence>
<evidence type="ECO:0000256" key="6">
    <source>
        <dbReference type="SAM" id="Phobius"/>
    </source>
</evidence>
<sequence>MYWIIMLAAVLGGLSVAMGAFAAHGLQNQLSSQSLEVFKTGVQYQFIHALALLAIGVWAVQQPQGWLQVAAIAWLIGIILFSGSLYGLSILEWRWLGPVTPLGGISFIIGWIAVFMAAWRAAAKVSGSL</sequence>
<dbReference type="RefSeq" id="WP_126802089.1">
    <property type="nucleotide sequence ID" value="NZ_PIPL01000001.1"/>
</dbReference>
<dbReference type="OrthoDB" id="9802121at2"/>
<keyword evidence="7" id="KW-0732">Signal</keyword>
<name>A0A432W5P0_9GAMM</name>
<organism evidence="8 9">
    <name type="scientific">Aliidiomarina minuta</name>
    <dbReference type="NCBI Taxonomy" id="880057"/>
    <lineage>
        <taxon>Bacteria</taxon>
        <taxon>Pseudomonadati</taxon>
        <taxon>Pseudomonadota</taxon>
        <taxon>Gammaproteobacteria</taxon>
        <taxon>Alteromonadales</taxon>
        <taxon>Idiomarinaceae</taxon>
        <taxon>Aliidiomarina</taxon>
    </lineage>
</organism>
<feature type="transmembrane region" description="Helical" evidence="6">
    <location>
        <begin position="72"/>
        <end position="91"/>
    </location>
</feature>
<dbReference type="PANTHER" id="PTHR43461:SF1">
    <property type="entry name" value="TRANSMEMBRANE PROTEIN 256"/>
    <property type="match status" value="1"/>
</dbReference>
<feature type="transmembrane region" description="Helical" evidence="6">
    <location>
        <begin position="103"/>
        <end position="123"/>
    </location>
</feature>
<protein>
    <submittedName>
        <fullName evidence="8">DUF423 domain-containing protein</fullName>
    </submittedName>
</protein>
<dbReference type="InterPro" id="IPR006696">
    <property type="entry name" value="DUF423"/>
</dbReference>
<comment type="subcellular location">
    <subcellularLocation>
        <location evidence="1">Membrane</location>
        <topology evidence="1">Multi-pass membrane protein</topology>
    </subcellularLocation>
</comment>
<dbReference type="EMBL" id="PIPL01000001">
    <property type="protein sequence ID" value="RUO25390.1"/>
    <property type="molecule type" value="Genomic_DNA"/>
</dbReference>
<dbReference type="Pfam" id="PF04241">
    <property type="entry name" value="DUF423"/>
    <property type="match status" value="1"/>
</dbReference>